<proteinExistence type="predicted"/>
<evidence type="ECO:0000313" key="3">
    <source>
        <dbReference type="Proteomes" id="UP001210231"/>
    </source>
</evidence>
<dbReference type="Proteomes" id="UP001210231">
    <property type="component" value="Unassembled WGS sequence"/>
</dbReference>
<evidence type="ECO:0000256" key="1">
    <source>
        <dbReference type="SAM" id="SignalP"/>
    </source>
</evidence>
<keyword evidence="1" id="KW-0732">Signal</keyword>
<gene>
    <name evidence="2" type="ORF">O3P16_17015</name>
</gene>
<sequence>MKIKHVAFTLSFVLLAALISLKCKKSEETCTDNGSFCSINTADFTYTKTIVNEYLKTQSNNLSNQNKLYDLVDYLSCKTCVSKVTIECQSCPGTSPVQSKLNVDLFVNGQSVKKVFNISMGSGIELISITD</sequence>
<evidence type="ECO:0000313" key="2">
    <source>
        <dbReference type="EMBL" id="MDA3616515.1"/>
    </source>
</evidence>
<evidence type="ECO:0008006" key="4">
    <source>
        <dbReference type="Google" id="ProtNLM"/>
    </source>
</evidence>
<dbReference type="EMBL" id="JAQGEF010000032">
    <property type="protein sequence ID" value="MDA3616515.1"/>
    <property type="molecule type" value="Genomic_DNA"/>
</dbReference>
<name>A0ABT4UP42_9BACT</name>
<comment type="caution">
    <text evidence="2">The sequence shown here is derived from an EMBL/GenBank/DDBJ whole genome shotgun (WGS) entry which is preliminary data.</text>
</comment>
<dbReference type="RefSeq" id="WP_407032845.1">
    <property type="nucleotide sequence ID" value="NZ_JAQGEF010000032.1"/>
</dbReference>
<feature type="chain" id="PRO_5045721820" description="Lipoprotein" evidence="1">
    <location>
        <begin position="26"/>
        <end position="131"/>
    </location>
</feature>
<organism evidence="2 3">
    <name type="scientific">Polluticaenibacter yanchengensis</name>
    <dbReference type="NCBI Taxonomy" id="3014562"/>
    <lineage>
        <taxon>Bacteria</taxon>
        <taxon>Pseudomonadati</taxon>
        <taxon>Bacteroidota</taxon>
        <taxon>Chitinophagia</taxon>
        <taxon>Chitinophagales</taxon>
        <taxon>Chitinophagaceae</taxon>
        <taxon>Polluticaenibacter</taxon>
    </lineage>
</organism>
<protein>
    <recommendedName>
        <fullName evidence="4">Lipoprotein</fullName>
    </recommendedName>
</protein>
<feature type="signal peptide" evidence="1">
    <location>
        <begin position="1"/>
        <end position="25"/>
    </location>
</feature>
<accession>A0ABT4UP42</accession>
<reference evidence="2 3" key="1">
    <citation type="submission" date="2022-12" db="EMBL/GenBank/DDBJ databases">
        <title>Chitinophagaceae gen. sp. nov., a new member of the family Chitinophagaceae, isolated from soil in a chemical factory.</title>
        <authorList>
            <person name="Ke Z."/>
        </authorList>
    </citation>
    <scope>NUCLEOTIDE SEQUENCE [LARGE SCALE GENOMIC DNA]</scope>
    <source>
        <strain evidence="2 3">LY-5</strain>
    </source>
</reference>
<keyword evidence="3" id="KW-1185">Reference proteome</keyword>